<organism evidence="1 2">
    <name type="scientific">Ignelater luminosus</name>
    <name type="common">Cucubano</name>
    <name type="synonym">Pyrophorus luminosus</name>
    <dbReference type="NCBI Taxonomy" id="2038154"/>
    <lineage>
        <taxon>Eukaryota</taxon>
        <taxon>Metazoa</taxon>
        <taxon>Ecdysozoa</taxon>
        <taxon>Arthropoda</taxon>
        <taxon>Hexapoda</taxon>
        <taxon>Insecta</taxon>
        <taxon>Pterygota</taxon>
        <taxon>Neoptera</taxon>
        <taxon>Endopterygota</taxon>
        <taxon>Coleoptera</taxon>
        <taxon>Polyphaga</taxon>
        <taxon>Elateriformia</taxon>
        <taxon>Elateroidea</taxon>
        <taxon>Elateridae</taxon>
        <taxon>Agrypninae</taxon>
        <taxon>Pyrophorini</taxon>
        <taxon>Ignelater</taxon>
    </lineage>
</organism>
<proteinExistence type="predicted"/>
<gene>
    <name evidence="1" type="ORF">ILUMI_13162</name>
</gene>
<protein>
    <submittedName>
        <fullName evidence="1">Uncharacterized protein</fullName>
    </submittedName>
</protein>
<dbReference type="EMBL" id="VTPC01008293">
    <property type="protein sequence ID" value="KAF2893006.1"/>
    <property type="molecule type" value="Genomic_DNA"/>
</dbReference>
<reference evidence="1" key="1">
    <citation type="submission" date="2019-08" db="EMBL/GenBank/DDBJ databases">
        <title>The genome of the North American firefly Photinus pyralis.</title>
        <authorList>
            <consortium name="Photinus pyralis genome working group"/>
            <person name="Fallon T.R."/>
            <person name="Sander Lower S.E."/>
            <person name="Weng J.-K."/>
        </authorList>
    </citation>
    <scope>NUCLEOTIDE SEQUENCE</scope>
    <source>
        <strain evidence="1">TRF0915ILg1</strain>
        <tissue evidence="1">Whole body</tissue>
    </source>
</reference>
<dbReference type="OrthoDB" id="418748at2759"/>
<evidence type="ECO:0000313" key="1">
    <source>
        <dbReference type="EMBL" id="KAF2893006.1"/>
    </source>
</evidence>
<keyword evidence="2" id="KW-1185">Reference proteome</keyword>
<evidence type="ECO:0000313" key="2">
    <source>
        <dbReference type="Proteomes" id="UP000801492"/>
    </source>
</evidence>
<name>A0A8K0CX65_IGNLU</name>
<accession>A0A8K0CX65</accession>
<comment type="caution">
    <text evidence="1">The sequence shown here is derived from an EMBL/GenBank/DDBJ whole genome shotgun (WGS) entry which is preliminary data.</text>
</comment>
<sequence>MIKDEDKQACRLGVSFHVTNVNNKDIICNWSRSSDSKEDGRVDAPASAIRETQVRKTKVSFMKNYRNLCIQQPQVKEEYHKVLTKSLENTEVLKEIEEQWKHVKSYRKEAAKKTCGVTRRGNRQGRRTAWWTTDIKIVKEKKLRGTTQERNDKETTEQGDIAIEELRNAVQKIRNRKTLGHDGVAAEMIKALSELGCEILINLLNHIKKKEEDSQRLANAML</sequence>
<dbReference type="Proteomes" id="UP000801492">
    <property type="component" value="Unassembled WGS sequence"/>
</dbReference>
<dbReference type="AlphaFoldDB" id="A0A8K0CX65"/>